<keyword evidence="2" id="KW-1185">Reference proteome</keyword>
<comment type="caution">
    <text evidence="1">The sequence shown here is derived from an EMBL/GenBank/DDBJ whole genome shotgun (WGS) entry which is preliminary data.</text>
</comment>
<accession>A0A5C6BQC6</accession>
<dbReference type="OrthoDB" id="9941834at2"/>
<evidence type="ECO:0000313" key="2">
    <source>
        <dbReference type="Proteomes" id="UP000320735"/>
    </source>
</evidence>
<dbReference type="Proteomes" id="UP000320735">
    <property type="component" value="Unassembled WGS sequence"/>
</dbReference>
<sequence>MLEELHTIRTAAQLLSIREPELAESLLGACATVWKQMYELNDWPADLEASALQLAKQLSSTEHDVEGTVTAMDHSTAAAMAKAILDFANELETKNGALV</sequence>
<name>A0A5C6BQC6_9PLAN</name>
<dbReference type="EMBL" id="SJPP01000001">
    <property type="protein sequence ID" value="TWU13426.1"/>
    <property type="molecule type" value="Genomic_DNA"/>
</dbReference>
<organism evidence="1 2">
    <name type="scientific">Symmachiella macrocystis</name>
    <dbReference type="NCBI Taxonomy" id="2527985"/>
    <lineage>
        <taxon>Bacteria</taxon>
        <taxon>Pseudomonadati</taxon>
        <taxon>Planctomycetota</taxon>
        <taxon>Planctomycetia</taxon>
        <taxon>Planctomycetales</taxon>
        <taxon>Planctomycetaceae</taxon>
        <taxon>Symmachiella</taxon>
    </lineage>
</organism>
<dbReference type="AlphaFoldDB" id="A0A5C6BQC6"/>
<proteinExistence type="predicted"/>
<gene>
    <name evidence="1" type="ORF">CA54_22610</name>
</gene>
<evidence type="ECO:0000313" key="1">
    <source>
        <dbReference type="EMBL" id="TWU13426.1"/>
    </source>
</evidence>
<protein>
    <submittedName>
        <fullName evidence="1">Uncharacterized protein</fullName>
    </submittedName>
</protein>
<reference evidence="1 2" key="1">
    <citation type="submission" date="2019-02" db="EMBL/GenBank/DDBJ databases">
        <title>Deep-cultivation of Planctomycetes and their phenomic and genomic characterization uncovers novel biology.</title>
        <authorList>
            <person name="Wiegand S."/>
            <person name="Jogler M."/>
            <person name="Boedeker C."/>
            <person name="Pinto D."/>
            <person name="Vollmers J."/>
            <person name="Rivas-Marin E."/>
            <person name="Kohn T."/>
            <person name="Peeters S.H."/>
            <person name="Heuer A."/>
            <person name="Rast P."/>
            <person name="Oberbeckmann S."/>
            <person name="Bunk B."/>
            <person name="Jeske O."/>
            <person name="Meyerdierks A."/>
            <person name="Storesund J.E."/>
            <person name="Kallscheuer N."/>
            <person name="Luecker S."/>
            <person name="Lage O.M."/>
            <person name="Pohl T."/>
            <person name="Merkel B.J."/>
            <person name="Hornburger P."/>
            <person name="Mueller R.-W."/>
            <person name="Bruemmer F."/>
            <person name="Labrenz M."/>
            <person name="Spormann A.M."/>
            <person name="Op Den Camp H."/>
            <person name="Overmann J."/>
            <person name="Amann R."/>
            <person name="Jetten M.S.M."/>
            <person name="Mascher T."/>
            <person name="Medema M.H."/>
            <person name="Devos D.P."/>
            <person name="Kaster A.-K."/>
            <person name="Ovreas L."/>
            <person name="Rohde M."/>
            <person name="Galperin M.Y."/>
            <person name="Jogler C."/>
        </authorList>
    </citation>
    <scope>NUCLEOTIDE SEQUENCE [LARGE SCALE GENOMIC DNA]</scope>
    <source>
        <strain evidence="1 2">CA54</strain>
    </source>
</reference>
<dbReference type="RefSeq" id="WP_146370752.1">
    <property type="nucleotide sequence ID" value="NZ_SJPP01000001.1"/>
</dbReference>